<feature type="chain" id="PRO_5020940104" evidence="2">
    <location>
        <begin position="35"/>
        <end position="202"/>
    </location>
</feature>
<gene>
    <name evidence="3" type="ORF">C3B51_02385</name>
</gene>
<keyword evidence="1" id="KW-0812">Transmembrane</keyword>
<feature type="transmembrane region" description="Helical" evidence="1">
    <location>
        <begin position="176"/>
        <end position="197"/>
    </location>
</feature>
<evidence type="ECO:0000256" key="2">
    <source>
        <dbReference type="SAM" id="SignalP"/>
    </source>
</evidence>
<evidence type="ECO:0000313" key="4">
    <source>
        <dbReference type="Proteomes" id="UP000292345"/>
    </source>
</evidence>
<dbReference type="AlphaFoldDB" id="A0A4Q7EL12"/>
<protein>
    <submittedName>
        <fullName evidence="3">Uncharacterized protein</fullName>
    </submittedName>
</protein>
<dbReference type="Proteomes" id="UP000292345">
    <property type="component" value="Unassembled WGS sequence"/>
</dbReference>
<keyword evidence="1" id="KW-1133">Transmembrane helix</keyword>
<proteinExistence type="predicted"/>
<keyword evidence="2" id="KW-0732">Signal</keyword>
<keyword evidence="1" id="KW-0472">Membrane</keyword>
<accession>A0A4Q7EL12</accession>
<sequence length="202" mass="22060">MSFTLNMLRMVQLNANVIYAALIASLFVVSNAMASPGAHGPNGEHLDTRAKVASSTNPKFESFTETFELAGELFENELVIYLHDFKTNTPVAHASVDLELGNLSASAEFSEQLQAYVVTQPAMLSQLKQPGLHEIVLTILTEHSGDLLVANLENHQAVEGADAHADSEHDEHHHDFPWLMIALCIGVFVAGLCLGRISKERK</sequence>
<comment type="caution">
    <text evidence="3">The sequence shown here is derived from an EMBL/GenBank/DDBJ whole genome shotgun (WGS) entry which is preliminary data.</text>
</comment>
<feature type="signal peptide" evidence="2">
    <location>
        <begin position="1"/>
        <end position="34"/>
    </location>
</feature>
<dbReference type="RefSeq" id="WP_130244048.1">
    <property type="nucleotide sequence ID" value="NZ_PPUZ01000005.1"/>
</dbReference>
<organism evidence="3 4">
    <name type="scientific">Pseudoalteromonas rubra</name>
    <dbReference type="NCBI Taxonomy" id="43658"/>
    <lineage>
        <taxon>Bacteria</taxon>
        <taxon>Pseudomonadati</taxon>
        <taxon>Pseudomonadota</taxon>
        <taxon>Gammaproteobacteria</taxon>
        <taxon>Alteromonadales</taxon>
        <taxon>Pseudoalteromonadaceae</taxon>
        <taxon>Pseudoalteromonas</taxon>
    </lineage>
</organism>
<reference evidence="3 4" key="1">
    <citation type="submission" date="2018-01" db="EMBL/GenBank/DDBJ databases">
        <title>Co-occurrence of chitin degradation, pigmentation and bioactivity in marine Pseudoalteromonas.</title>
        <authorList>
            <person name="Paulsen S."/>
            <person name="Gram L."/>
            <person name="Machado H."/>
        </authorList>
    </citation>
    <scope>NUCLEOTIDE SEQUENCE [LARGE SCALE GENOMIC DNA]</scope>
    <source>
        <strain evidence="3 4">S1946</strain>
    </source>
</reference>
<evidence type="ECO:0000313" key="3">
    <source>
        <dbReference type="EMBL" id="RZM84685.1"/>
    </source>
</evidence>
<name>A0A4Q7EL12_9GAMM</name>
<dbReference type="EMBL" id="PPUZ01000005">
    <property type="protein sequence ID" value="RZM84685.1"/>
    <property type="molecule type" value="Genomic_DNA"/>
</dbReference>
<evidence type="ECO:0000256" key="1">
    <source>
        <dbReference type="SAM" id="Phobius"/>
    </source>
</evidence>